<sequence length="200" mass="21637">MDHIPLRCTCGILQGQVNPEPTSGRARCYCKDCQAYARFLGRQDEILDDHGGTDLIATLPAAVNFTTGLDKLACITLTDKGPLRWYATCCRTPVGNTSRNHKVAYVGLVRTCLAVPPSSLDQAFGPADIALNTGSASSPVPATPWATFQGVFKIMGNAAKARLSGQYKDNPFFATTSGQPIQEPQPLGEDQRRTLYRDTD</sequence>
<reference evidence="2 3" key="1">
    <citation type="submission" date="2018-12" db="EMBL/GenBank/DDBJ databases">
        <title>The whole draft genome of Aquabacterium sp. SJQ9.</title>
        <authorList>
            <person name="Sun L."/>
            <person name="Gao X."/>
            <person name="Chen W."/>
            <person name="Huang K."/>
        </authorList>
    </citation>
    <scope>NUCLEOTIDE SEQUENCE [LARGE SCALE GENOMIC DNA]</scope>
    <source>
        <strain evidence="2 3">SJQ9</strain>
    </source>
</reference>
<feature type="region of interest" description="Disordered" evidence="1">
    <location>
        <begin position="173"/>
        <end position="200"/>
    </location>
</feature>
<dbReference type="EMBL" id="RSED01000017">
    <property type="protein sequence ID" value="RRS02913.1"/>
    <property type="molecule type" value="Genomic_DNA"/>
</dbReference>
<gene>
    <name evidence="2" type="ORF">EIP75_18320</name>
</gene>
<dbReference type="AlphaFoldDB" id="A0A3R8TR25"/>
<dbReference type="Proteomes" id="UP000269265">
    <property type="component" value="Unassembled WGS sequence"/>
</dbReference>
<dbReference type="InterPro" id="IPR046149">
    <property type="entry name" value="DUF6151"/>
</dbReference>
<feature type="compositionally biased region" description="Basic and acidic residues" evidence="1">
    <location>
        <begin position="189"/>
        <end position="200"/>
    </location>
</feature>
<evidence type="ECO:0000313" key="2">
    <source>
        <dbReference type="EMBL" id="RRS02913.1"/>
    </source>
</evidence>
<organism evidence="2 3">
    <name type="scientific">Aquabacterium soli</name>
    <dbReference type="NCBI Taxonomy" id="2493092"/>
    <lineage>
        <taxon>Bacteria</taxon>
        <taxon>Pseudomonadati</taxon>
        <taxon>Pseudomonadota</taxon>
        <taxon>Betaproteobacteria</taxon>
        <taxon>Burkholderiales</taxon>
        <taxon>Aquabacterium</taxon>
    </lineage>
</organism>
<evidence type="ECO:0000256" key="1">
    <source>
        <dbReference type="SAM" id="MobiDB-lite"/>
    </source>
</evidence>
<name>A0A3R8TR25_9BURK</name>
<accession>A0A3R8TR25</accession>
<evidence type="ECO:0000313" key="3">
    <source>
        <dbReference type="Proteomes" id="UP000269265"/>
    </source>
</evidence>
<dbReference type="OrthoDB" id="5500342at2"/>
<evidence type="ECO:0008006" key="4">
    <source>
        <dbReference type="Google" id="ProtNLM"/>
    </source>
</evidence>
<proteinExistence type="predicted"/>
<dbReference type="Pfam" id="PF19648">
    <property type="entry name" value="DUF6151"/>
    <property type="match status" value="1"/>
</dbReference>
<comment type="caution">
    <text evidence="2">The sequence shown here is derived from an EMBL/GenBank/DDBJ whole genome shotgun (WGS) entry which is preliminary data.</text>
</comment>
<keyword evidence="3" id="KW-1185">Reference proteome</keyword>
<protein>
    <recommendedName>
        <fullName evidence="4">CENP-V/GFA domain-containing protein</fullName>
    </recommendedName>
</protein>
<dbReference type="RefSeq" id="WP_125244730.1">
    <property type="nucleotide sequence ID" value="NZ_RSED01000017.1"/>
</dbReference>
<feature type="compositionally biased region" description="Polar residues" evidence="1">
    <location>
        <begin position="173"/>
        <end position="182"/>
    </location>
</feature>